<dbReference type="Pfam" id="PF01381">
    <property type="entry name" value="HTH_3"/>
    <property type="match status" value="1"/>
</dbReference>
<dbReference type="SMART" id="SM00530">
    <property type="entry name" value="HTH_XRE"/>
    <property type="match status" value="1"/>
</dbReference>
<comment type="caution">
    <text evidence="2">The sequence shown here is derived from an EMBL/GenBank/DDBJ whole genome shotgun (WGS) entry which is preliminary data.</text>
</comment>
<dbReference type="InterPro" id="IPR010982">
    <property type="entry name" value="Lambda_DNA-bd_dom_sf"/>
</dbReference>
<dbReference type="InterPro" id="IPR001387">
    <property type="entry name" value="Cro/C1-type_HTH"/>
</dbReference>
<organism evidence="2 3">
    <name type="scientific">Candidatus Blautia stercorigallinarum</name>
    <dbReference type="NCBI Taxonomy" id="2838501"/>
    <lineage>
        <taxon>Bacteria</taxon>
        <taxon>Bacillati</taxon>
        <taxon>Bacillota</taxon>
        <taxon>Clostridia</taxon>
        <taxon>Lachnospirales</taxon>
        <taxon>Lachnospiraceae</taxon>
        <taxon>Blautia</taxon>
    </lineage>
</organism>
<reference evidence="2" key="2">
    <citation type="submission" date="2021-04" db="EMBL/GenBank/DDBJ databases">
        <authorList>
            <person name="Gilroy R."/>
        </authorList>
    </citation>
    <scope>NUCLEOTIDE SEQUENCE</scope>
    <source>
        <strain evidence="2">CHK195-9823</strain>
    </source>
</reference>
<dbReference type="AlphaFoldDB" id="A0A9D1PF89"/>
<evidence type="ECO:0000313" key="3">
    <source>
        <dbReference type="Proteomes" id="UP000886814"/>
    </source>
</evidence>
<dbReference type="GO" id="GO:0003677">
    <property type="term" value="F:DNA binding"/>
    <property type="evidence" value="ECO:0007669"/>
    <property type="project" value="InterPro"/>
</dbReference>
<evidence type="ECO:0000313" key="2">
    <source>
        <dbReference type="EMBL" id="HIV39726.1"/>
    </source>
</evidence>
<evidence type="ECO:0000259" key="1">
    <source>
        <dbReference type="PROSITE" id="PS50943"/>
    </source>
</evidence>
<dbReference type="PROSITE" id="PS50943">
    <property type="entry name" value="HTH_CROC1"/>
    <property type="match status" value="1"/>
</dbReference>
<protein>
    <submittedName>
        <fullName evidence="2">Helix-turn-helix transcriptional regulator</fullName>
    </submittedName>
</protein>
<dbReference type="CDD" id="cd00093">
    <property type="entry name" value="HTH_XRE"/>
    <property type="match status" value="1"/>
</dbReference>
<proteinExistence type="predicted"/>
<dbReference type="EMBL" id="DXIQ01000083">
    <property type="protein sequence ID" value="HIV39726.1"/>
    <property type="molecule type" value="Genomic_DNA"/>
</dbReference>
<gene>
    <name evidence="2" type="ORF">H9747_12155</name>
</gene>
<dbReference type="SUPFAM" id="SSF47413">
    <property type="entry name" value="lambda repressor-like DNA-binding domains"/>
    <property type="match status" value="1"/>
</dbReference>
<sequence length="103" mass="11825">MDNDGIMECIDLMCDTLPQLRNALNLTQEDFSKIIGVSRQSVINMEHKEKKLTRSIIISMVSFFSLREKTAEILLQSGLYNNTFVKNIGFSESVVIKIHEWSK</sequence>
<dbReference type="Proteomes" id="UP000886814">
    <property type="component" value="Unassembled WGS sequence"/>
</dbReference>
<feature type="domain" description="HTH cro/C1-type" evidence="1">
    <location>
        <begin position="19"/>
        <end position="74"/>
    </location>
</feature>
<reference evidence="2" key="1">
    <citation type="journal article" date="2021" name="PeerJ">
        <title>Extensive microbial diversity within the chicken gut microbiome revealed by metagenomics and culture.</title>
        <authorList>
            <person name="Gilroy R."/>
            <person name="Ravi A."/>
            <person name="Getino M."/>
            <person name="Pursley I."/>
            <person name="Horton D.L."/>
            <person name="Alikhan N.F."/>
            <person name="Baker D."/>
            <person name="Gharbi K."/>
            <person name="Hall N."/>
            <person name="Watson M."/>
            <person name="Adriaenssens E.M."/>
            <person name="Foster-Nyarko E."/>
            <person name="Jarju S."/>
            <person name="Secka A."/>
            <person name="Antonio M."/>
            <person name="Oren A."/>
            <person name="Chaudhuri R.R."/>
            <person name="La Ragione R."/>
            <person name="Hildebrand F."/>
            <person name="Pallen M.J."/>
        </authorList>
    </citation>
    <scope>NUCLEOTIDE SEQUENCE</scope>
    <source>
        <strain evidence="2">CHK195-9823</strain>
    </source>
</reference>
<dbReference type="Gene3D" id="1.10.260.40">
    <property type="entry name" value="lambda repressor-like DNA-binding domains"/>
    <property type="match status" value="1"/>
</dbReference>
<accession>A0A9D1PF89</accession>
<name>A0A9D1PF89_9FIRM</name>